<evidence type="ECO:0000313" key="1">
    <source>
        <dbReference type="Proteomes" id="UP000887578"/>
    </source>
</evidence>
<reference evidence="2" key="1">
    <citation type="submission" date="2022-11" db="UniProtKB">
        <authorList>
            <consortium name="WormBaseParasite"/>
        </authorList>
    </citation>
    <scope>IDENTIFICATION</scope>
</reference>
<dbReference type="WBParaSite" id="PDA_v2.g27204.t1">
    <property type="protein sequence ID" value="PDA_v2.g27204.t1"/>
    <property type="gene ID" value="PDA_v2.g27204"/>
</dbReference>
<keyword evidence="1" id="KW-1185">Reference proteome</keyword>
<evidence type="ECO:0000313" key="2">
    <source>
        <dbReference type="WBParaSite" id="PDA_v2.g27204.t1"/>
    </source>
</evidence>
<dbReference type="Proteomes" id="UP000887578">
    <property type="component" value="Unplaced"/>
</dbReference>
<name>A0A914Q710_9BILA</name>
<protein>
    <submittedName>
        <fullName evidence="2">Uncharacterized protein</fullName>
    </submittedName>
</protein>
<proteinExistence type="predicted"/>
<dbReference type="AlphaFoldDB" id="A0A914Q710"/>
<accession>A0A914Q710</accession>
<sequence length="291" mass="34192">MDAKNSLPKQYIKGKFDWPGDDVLKQYFSLPSNIIYYMVMNPSTPKCYNKLIQCCKHFFERNPIIVVKNLIFYDCDEPFESQTKICPLRECECQHFGCCVHIDIYKFINKFWLTSELEFDFSTTSEFGPGFSSNNNPNYISTLCSKIFQCDIVKLELEEKVIYYEDFKLLALSAKEILLDDVEVIYNKEDDDDNVMLEKILEACPKVKKFTYVFGGRVYTSTSETIKNIEKLKDFEQNIFCFVCYRIPEIFKVEDLSNFIKNHEFVSIQLHFDSGISNEYENQLDALIDTQ</sequence>
<organism evidence="1 2">
    <name type="scientific">Panagrolaimus davidi</name>
    <dbReference type="NCBI Taxonomy" id="227884"/>
    <lineage>
        <taxon>Eukaryota</taxon>
        <taxon>Metazoa</taxon>
        <taxon>Ecdysozoa</taxon>
        <taxon>Nematoda</taxon>
        <taxon>Chromadorea</taxon>
        <taxon>Rhabditida</taxon>
        <taxon>Tylenchina</taxon>
        <taxon>Panagrolaimomorpha</taxon>
        <taxon>Panagrolaimoidea</taxon>
        <taxon>Panagrolaimidae</taxon>
        <taxon>Panagrolaimus</taxon>
    </lineage>
</organism>